<keyword evidence="1" id="KW-0472">Membrane</keyword>
<keyword evidence="3" id="KW-1185">Reference proteome</keyword>
<feature type="transmembrane region" description="Helical" evidence="1">
    <location>
        <begin position="159"/>
        <end position="180"/>
    </location>
</feature>
<dbReference type="Proteomes" id="UP001044222">
    <property type="component" value="Unassembled WGS sequence"/>
</dbReference>
<keyword evidence="1" id="KW-1133">Transmembrane helix</keyword>
<sequence>MLREKGPLVVTAVQAARVAGPSGVGVMLCCTSLALAFLSAATGVALGTGVTALMTEAGWSAHVTLGLAGTVVALGAVALGAGLGAAVEALIGVELTGIFRLLLIGTEIVVHLALPVKWQARNGLKQMKMFLTQVFIVMFIAVVLGLLEADSLGDKQGVVLGPVQGLMVAGLLLVPAAARLGATAEQALGRLPGHRQTAGTFLGRTFGNLVVLFGFLLGVGAGTSRQVRTFTMTLLHSLTPLALFLAGIVGAALGTMTLGLADDVRAEGVSVWVCTVVCVLLKALKAVADQWSVLLGTGSMVGALLGASGAAGLSLGAVGVASGTQFRAKGIALAVLGAAGGAVLGSARKTMRTVAVTLVAASIPRLAGMKVVVRIHSEATARVRGVMETLKGAVIGSVALGSAALGSAILGGLVIWTVACGTAGHYAVLVVSIITYIMNH</sequence>
<name>A0A9D3MX78_ANGAN</name>
<gene>
    <name evidence="2" type="ORF">ANANG_G00013070</name>
</gene>
<feature type="transmembrane region" description="Helical" evidence="1">
    <location>
        <begin position="97"/>
        <end position="118"/>
    </location>
</feature>
<feature type="transmembrane region" description="Helical" evidence="1">
    <location>
        <begin position="268"/>
        <end position="288"/>
    </location>
</feature>
<feature type="transmembrane region" description="Helical" evidence="1">
    <location>
        <begin position="25"/>
        <end position="53"/>
    </location>
</feature>
<comment type="caution">
    <text evidence="2">The sequence shown here is derived from an EMBL/GenBank/DDBJ whole genome shotgun (WGS) entry which is preliminary data.</text>
</comment>
<reference evidence="2" key="1">
    <citation type="submission" date="2021-01" db="EMBL/GenBank/DDBJ databases">
        <title>A chromosome-scale assembly of European eel, Anguilla anguilla.</title>
        <authorList>
            <person name="Henkel C."/>
            <person name="Jong-Raadsen S.A."/>
            <person name="Dufour S."/>
            <person name="Weltzien F.-A."/>
            <person name="Palstra A.P."/>
            <person name="Pelster B."/>
            <person name="Spaink H.P."/>
            <person name="Van Den Thillart G.E."/>
            <person name="Jansen H."/>
            <person name="Zahm M."/>
            <person name="Klopp C."/>
            <person name="Cedric C."/>
            <person name="Louis A."/>
            <person name="Berthelot C."/>
            <person name="Parey E."/>
            <person name="Roest Crollius H."/>
            <person name="Montfort J."/>
            <person name="Robinson-Rechavi M."/>
            <person name="Bucao C."/>
            <person name="Bouchez O."/>
            <person name="Gislard M."/>
            <person name="Lluch J."/>
            <person name="Milhes M."/>
            <person name="Lampietro C."/>
            <person name="Lopez Roques C."/>
            <person name="Donnadieu C."/>
            <person name="Braasch I."/>
            <person name="Desvignes T."/>
            <person name="Postlethwait J."/>
            <person name="Bobe J."/>
            <person name="Guiguen Y."/>
            <person name="Dirks R."/>
        </authorList>
    </citation>
    <scope>NUCLEOTIDE SEQUENCE</scope>
    <source>
        <strain evidence="2">Tag_6206</strain>
        <tissue evidence="2">Liver</tissue>
    </source>
</reference>
<evidence type="ECO:0000256" key="1">
    <source>
        <dbReference type="SAM" id="Phobius"/>
    </source>
</evidence>
<dbReference type="EMBL" id="JAFIRN010000001">
    <property type="protein sequence ID" value="KAG5856924.1"/>
    <property type="molecule type" value="Genomic_DNA"/>
</dbReference>
<feature type="transmembrane region" description="Helical" evidence="1">
    <location>
        <begin position="330"/>
        <end position="347"/>
    </location>
</feature>
<feature type="transmembrane region" description="Helical" evidence="1">
    <location>
        <begin position="241"/>
        <end position="261"/>
    </location>
</feature>
<keyword evidence="1" id="KW-0812">Transmembrane</keyword>
<evidence type="ECO:0000313" key="2">
    <source>
        <dbReference type="EMBL" id="KAG5856924.1"/>
    </source>
</evidence>
<feature type="transmembrane region" description="Helical" evidence="1">
    <location>
        <begin position="201"/>
        <end position="221"/>
    </location>
</feature>
<protein>
    <submittedName>
        <fullName evidence="2">Uncharacterized protein</fullName>
    </submittedName>
</protein>
<feature type="transmembrane region" description="Helical" evidence="1">
    <location>
        <begin position="294"/>
        <end position="318"/>
    </location>
</feature>
<dbReference type="AlphaFoldDB" id="A0A9D3MX78"/>
<evidence type="ECO:0000313" key="3">
    <source>
        <dbReference type="Proteomes" id="UP001044222"/>
    </source>
</evidence>
<feature type="transmembrane region" description="Helical" evidence="1">
    <location>
        <begin position="65"/>
        <end position="91"/>
    </location>
</feature>
<feature type="transmembrane region" description="Helical" evidence="1">
    <location>
        <begin position="394"/>
        <end position="417"/>
    </location>
</feature>
<feature type="transmembrane region" description="Helical" evidence="1">
    <location>
        <begin position="130"/>
        <end position="147"/>
    </location>
</feature>
<organism evidence="2 3">
    <name type="scientific">Anguilla anguilla</name>
    <name type="common">European freshwater eel</name>
    <name type="synonym">Muraena anguilla</name>
    <dbReference type="NCBI Taxonomy" id="7936"/>
    <lineage>
        <taxon>Eukaryota</taxon>
        <taxon>Metazoa</taxon>
        <taxon>Chordata</taxon>
        <taxon>Craniata</taxon>
        <taxon>Vertebrata</taxon>
        <taxon>Euteleostomi</taxon>
        <taxon>Actinopterygii</taxon>
        <taxon>Neopterygii</taxon>
        <taxon>Teleostei</taxon>
        <taxon>Anguilliformes</taxon>
        <taxon>Anguillidae</taxon>
        <taxon>Anguilla</taxon>
    </lineage>
</organism>
<proteinExistence type="predicted"/>
<accession>A0A9D3MX78</accession>
<feature type="transmembrane region" description="Helical" evidence="1">
    <location>
        <begin position="423"/>
        <end position="439"/>
    </location>
</feature>